<dbReference type="EMBL" id="CAXAMN010021462">
    <property type="protein sequence ID" value="CAK9059778.1"/>
    <property type="molecule type" value="Genomic_DNA"/>
</dbReference>
<evidence type="ECO:0000256" key="1">
    <source>
        <dbReference type="SAM" id="MobiDB-lite"/>
    </source>
</evidence>
<comment type="caution">
    <text evidence="2">The sequence shown here is derived from an EMBL/GenBank/DDBJ whole genome shotgun (WGS) entry which is preliminary data.</text>
</comment>
<protein>
    <submittedName>
        <fullName evidence="2">Uncharacterized protein</fullName>
    </submittedName>
</protein>
<accession>A0ABP0N8Q3</accession>
<feature type="compositionally biased region" description="Basic and acidic residues" evidence="1">
    <location>
        <begin position="423"/>
        <end position="436"/>
    </location>
</feature>
<evidence type="ECO:0000313" key="2">
    <source>
        <dbReference type="EMBL" id="CAK9059778.1"/>
    </source>
</evidence>
<keyword evidence="3" id="KW-1185">Reference proteome</keyword>
<organism evidence="2 3">
    <name type="scientific">Durusdinium trenchii</name>
    <dbReference type="NCBI Taxonomy" id="1381693"/>
    <lineage>
        <taxon>Eukaryota</taxon>
        <taxon>Sar</taxon>
        <taxon>Alveolata</taxon>
        <taxon>Dinophyceae</taxon>
        <taxon>Suessiales</taxon>
        <taxon>Symbiodiniaceae</taxon>
        <taxon>Durusdinium</taxon>
    </lineage>
</organism>
<name>A0ABP0N8Q3_9DINO</name>
<feature type="region of interest" description="Disordered" evidence="1">
    <location>
        <begin position="416"/>
        <end position="436"/>
    </location>
</feature>
<feature type="compositionally biased region" description="Acidic residues" evidence="1">
    <location>
        <begin position="168"/>
        <end position="177"/>
    </location>
</feature>
<evidence type="ECO:0000313" key="3">
    <source>
        <dbReference type="Proteomes" id="UP001642484"/>
    </source>
</evidence>
<dbReference type="Proteomes" id="UP001642484">
    <property type="component" value="Unassembled WGS sequence"/>
</dbReference>
<feature type="region of interest" description="Disordered" evidence="1">
    <location>
        <begin position="147"/>
        <end position="199"/>
    </location>
</feature>
<reference evidence="2 3" key="1">
    <citation type="submission" date="2024-02" db="EMBL/GenBank/DDBJ databases">
        <authorList>
            <person name="Chen Y."/>
            <person name="Shah S."/>
            <person name="Dougan E. K."/>
            <person name="Thang M."/>
            <person name="Chan C."/>
        </authorList>
    </citation>
    <scope>NUCLEOTIDE SEQUENCE [LARGE SCALE GENOMIC DNA]</scope>
</reference>
<gene>
    <name evidence="2" type="ORF">CCMP2556_LOCUS29418</name>
</gene>
<sequence length="436" mass="48057">MVLGDVTNTLQSGERTQNKLPVRVARAALKPGPMPKGAEARRLFARLSEGEKAEWAEARAEVERRTEALLEELRPWRAQVKEFGSEEWGKLPSGSQDQIQVSHGLTISEQLNTGFHSRILENARRTVPENSTEPPTILRTPYRRTMKRPAAAAEAAVRPKKPKAAAEHDEEAPEFWDYETNPPGTPGTNHRNDAELAQGRLPPPRVPGAGSMWLGGYGNSATDRTKHKAKEVTKGVAAGEQMFKACPGNIQCVILSKGVFAKPGEKVTIDVTLTTQLKHCDFYVGLLGHHGLGTYDGEVHFALCGGSGRSGVCQKFKDAEFGSKHGGSFPAIECGDVVRMSLFIDETEDVLQYWINDEEVTEQDIVQTVSQIRSKATRSGPWRGWRLFIGLTGATCSVKAQEVFLLDARTRTDVHRPMSGSRSFERKSGDIRSVRM</sequence>
<proteinExistence type="predicted"/>